<organism evidence="2 3">
    <name type="scientific">Acerihabitans arboris</name>
    <dbReference type="NCBI Taxonomy" id="2691583"/>
    <lineage>
        <taxon>Bacteria</taxon>
        <taxon>Pseudomonadati</taxon>
        <taxon>Pseudomonadota</taxon>
        <taxon>Gammaproteobacteria</taxon>
        <taxon>Enterobacterales</taxon>
        <taxon>Pectobacteriaceae</taxon>
        <taxon>Acerihabitans</taxon>
    </lineage>
</organism>
<dbReference type="Pfam" id="PF01047">
    <property type="entry name" value="MarR"/>
    <property type="match status" value="1"/>
</dbReference>
<evidence type="ECO:0000313" key="2">
    <source>
        <dbReference type="EMBL" id="NDL61602.1"/>
    </source>
</evidence>
<dbReference type="PANTHER" id="PTHR33164:SF43">
    <property type="entry name" value="HTH-TYPE TRANSCRIPTIONAL REPRESSOR YETL"/>
    <property type="match status" value="1"/>
</dbReference>
<reference evidence="2 3" key="1">
    <citation type="submission" date="2019-12" db="EMBL/GenBank/DDBJ databases">
        <authorList>
            <person name="Lee S.D."/>
        </authorList>
    </citation>
    <scope>NUCLEOTIDE SEQUENCE [LARGE SCALE GENOMIC DNA]</scope>
    <source>
        <strain evidence="2 3">SAP-6</strain>
    </source>
</reference>
<dbReference type="PROSITE" id="PS50995">
    <property type="entry name" value="HTH_MARR_2"/>
    <property type="match status" value="1"/>
</dbReference>
<evidence type="ECO:0000313" key="3">
    <source>
        <dbReference type="Proteomes" id="UP000461443"/>
    </source>
</evidence>
<dbReference type="RefSeq" id="WP_162364298.1">
    <property type="nucleotide sequence ID" value="NZ_WUBS01000002.1"/>
</dbReference>
<proteinExistence type="predicted"/>
<dbReference type="Gene3D" id="1.10.10.10">
    <property type="entry name" value="Winged helix-like DNA-binding domain superfamily/Winged helix DNA-binding domain"/>
    <property type="match status" value="1"/>
</dbReference>
<dbReference type="SUPFAM" id="SSF46785">
    <property type="entry name" value="Winged helix' DNA-binding domain"/>
    <property type="match status" value="1"/>
</dbReference>
<dbReference type="SMART" id="SM00347">
    <property type="entry name" value="HTH_MARR"/>
    <property type="match status" value="1"/>
</dbReference>
<dbReference type="EMBL" id="WUBS01000002">
    <property type="protein sequence ID" value="NDL61602.1"/>
    <property type="molecule type" value="Genomic_DNA"/>
</dbReference>
<sequence length="165" mass="18109">MANQGSEPRQETAVSVDLGVLGKLLSFYIRSINITVSRDLDKKLAGLEVAKGTGKISTLLIVARHPGIRPSAIANAIMCDRSAMGRLVTKLESQGLLIRKISKDDSRSQELYLTPHGEELAAKVTLLVAEQEAEFFQSVSEYEKKFIIKVFKKVLNETGSFDGVE</sequence>
<accession>A0A845SDX2</accession>
<dbReference type="PANTHER" id="PTHR33164">
    <property type="entry name" value="TRANSCRIPTIONAL REGULATOR, MARR FAMILY"/>
    <property type="match status" value="1"/>
</dbReference>
<evidence type="ECO:0000259" key="1">
    <source>
        <dbReference type="PROSITE" id="PS50995"/>
    </source>
</evidence>
<dbReference type="InterPro" id="IPR036388">
    <property type="entry name" value="WH-like_DNA-bd_sf"/>
</dbReference>
<name>A0A845SDX2_9GAMM</name>
<gene>
    <name evidence="2" type="ORF">GRH90_02310</name>
</gene>
<comment type="caution">
    <text evidence="2">The sequence shown here is derived from an EMBL/GenBank/DDBJ whole genome shotgun (WGS) entry which is preliminary data.</text>
</comment>
<dbReference type="GO" id="GO:0003700">
    <property type="term" value="F:DNA-binding transcription factor activity"/>
    <property type="evidence" value="ECO:0007669"/>
    <property type="project" value="InterPro"/>
</dbReference>
<dbReference type="InterPro" id="IPR036390">
    <property type="entry name" value="WH_DNA-bd_sf"/>
</dbReference>
<dbReference type="InterPro" id="IPR000835">
    <property type="entry name" value="HTH_MarR-typ"/>
</dbReference>
<feature type="domain" description="HTH marR-type" evidence="1">
    <location>
        <begin position="18"/>
        <end position="156"/>
    </location>
</feature>
<keyword evidence="3" id="KW-1185">Reference proteome</keyword>
<dbReference type="InterPro" id="IPR039422">
    <property type="entry name" value="MarR/SlyA-like"/>
</dbReference>
<dbReference type="PRINTS" id="PR00598">
    <property type="entry name" value="HTHMARR"/>
</dbReference>
<dbReference type="GO" id="GO:0006950">
    <property type="term" value="P:response to stress"/>
    <property type="evidence" value="ECO:0007669"/>
    <property type="project" value="TreeGrafter"/>
</dbReference>
<reference evidence="2 3" key="2">
    <citation type="submission" date="2020-02" db="EMBL/GenBank/DDBJ databases">
        <title>The new genus of Enterobacteriales.</title>
        <authorList>
            <person name="Kim I.S."/>
        </authorList>
    </citation>
    <scope>NUCLEOTIDE SEQUENCE [LARGE SCALE GENOMIC DNA]</scope>
    <source>
        <strain evidence="2 3">SAP-6</strain>
    </source>
</reference>
<dbReference type="Proteomes" id="UP000461443">
    <property type="component" value="Unassembled WGS sequence"/>
</dbReference>
<dbReference type="AlphaFoldDB" id="A0A845SDX2"/>
<protein>
    <submittedName>
        <fullName evidence="2">MarR family transcriptional regulator</fullName>
    </submittedName>
</protein>